<evidence type="ECO:0000313" key="1">
    <source>
        <dbReference type="EMBL" id="GII26391.1"/>
    </source>
</evidence>
<dbReference type="Pfam" id="PF06475">
    <property type="entry name" value="Glycolipid_bind"/>
    <property type="match status" value="1"/>
</dbReference>
<comment type="caution">
    <text evidence="1">The sequence shown here is derived from an EMBL/GenBank/DDBJ whole genome shotgun (WGS) entry which is preliminary data.</text>
</comment>
<sequence length="212" mass="22826">MSQRSRPATTTRPRVATVLPRSLLWQRTDVPGAEHVVLDDGRGLAARGVAVAAGPVEYTCRYELVTDERWVSRSFEATAEGGGWLRRLHMDRTGDGWRITTAEQGDLTAAGQPNALPPGTDDPDRLADALDIDLFGSPLTNTLPIRRLGLIDGTVTIVAAWVLLPSLAVVANAQTYTVLGPGRVRYASGSFTADLELDENGYVVNYPGLASR</sequence>
<name>A0A8J3X3V0_9ACTN</name>
<gene>
    <name evidence="1" type="ORF">Pme01_59880</name>
</gene>
<organism evidence="1 2">
    <name type="scientific">Planosporangium mesophilum</name>
    <dbReference type="NCBI Taxonomy" id="689768"/>
    <lineage>
        <taxon>Bacteria</taxon>
        <taxon>Bacillati</taxon>
        <taxon>Actinomycetota</taxon>
        <taxon>Actinomycetes</taxon>
        <taxon>Micromonosporales</taxon>
        <taxon>Micromonosporaceae</taxon>
        <taxon>Planosporangium</taxon>
    </lineage>
</organism>
<dbReference type="InterPro" id="IPR009467">
    <property type="entry name" value="Glycolipid-bd_prot_put"/>
</dbReference>
<dbReference type="RefSeq" id="WP_203935974.1">
    <property type="nucleotide sequence ID" value="NZ_BOON01000076.1"/>
</dbReference>
<evidence type="ECO:0008006" key="3">
    <source>
        <dbReference type="Google" id="ProtNLM"/>
    </source>
</evidence>
<protein>
    <recommendedName>
        <fullName evidence="3">Glycolipid-binding domain-containing protein</fullName>
    </recommendedName>
</protein>
<dbReference type="SUPFAM" id="SSF159275">
    <property type="entry name" value="PA1994-like"/>
    <property type="match status" value="1"/>
</dbReference>
<proteinExistence type="predicted"/>
<dbReference type="Proteomes" id="UP000599074">
    <property type="component" value="Unassembled WGS sequence"/>
</dbReference>
<evidence type="ECO:0000313" key="2">
    <source>
        <dbReference type="Proteomes" id="UP000599074"/>
    </source>
</evidence>
<dbReference type="EMBL" id="BOON01000076">
    <property type="protein sequence ID" value="GII26391.1"/>
    <property type="molecule type" value="Genomic_DNA"/>
</dbReference>
<keyword evidence="2" id="KW-1185">Reference proteome</keyword>
<accession>A0A8J3X3V0</accession>
<dbReference type="AlphaFoldDB" id="A0A8J3X3V0"/>
<reference evidence="1" key="1">
    <citation type="submission" date="2021-01" db="EMBL/GenBank/DDBJ databases">
        <title>Whole genome shotgun sequence of Planosporangium mesophilum NBRC 109066.</title>
        <authorList>
            <person name="Komaki H."/>
            <person name="Tamura T."/>
        </authorList>
    </citation>
    <scope>NUCLEOTIDE SEQUENCE</scope>
    <source>
        <strain evidence="1">NBRC 109066</strain>
    </source>
</reference>